<comment type="caution">
    <text evidence="1">The sequence shown here is derived from an EMBL/GenBank/DDBJ whole genome shotgun (WGS) entry which is preliminary data.</text>
</comment>
<gene>
    <name evidence="1" type="ORF">WICPIJ_009659</name>
</gene>
<protein>
    <submittedName>
        <fullName evidence="1">Uncharacterized protein</fullName>
    </submittedName>
</protein>
<organism evidence="1 2">
    <name type="scientific">Wickerhamomyces pijperi</name>
    <name type="common">Yeast</name>
    <name type="synonym">Pichia pijperi</name>
    <dbReference type="NCBI Taxonomy" id="599730"/>
    <lineage>
        <taxon>Eukaryota</taxon>
        <taxon>Fungi</taxon>
        <taxon>Dikarya</taxon>
        <taxon>Ascomycota</taxon>
        <taxon>Saccharomycotina</taxon>
        <taxon>Saccharomycetes</taxon>
        <taxon>Phaffomycetales</taxon>
        <taxon>Wickerhamomycetaceae</taxon>
        <taxon>Wickerhamomyces</taxon>
    </lineage>
</organism>
<dbReference type="EMBL" id="JAEUBG010005572">
    <property type="protein sequence ID" value="KAH3673779.1"/>
    <property type="molecule type" value="Genomic_DNA"/>
</dbReference>
<evidence type="ECO:0000313" key="2">
    <source>
        <dbReference type="Proteomes" id="UP000774326"/>
    </source>
</evidence>
<name>A0A9P8PLU3_WICPI</name>
<accession>A0A9P8PLU3</accession>
<sequence>MEPLDTKENISKNQLFPRISFNLQDFPTEILYSTYKSLPFGKRVDLLAKVPELHKYYEPKSHLVVVIVKPQDRPIPREFKNRYGTGVDPFIVNIDSDITGTKRNIESNMFNTGKFQQSFNHTMKSIQIRLSEIQEVTGIMPHLLIDFAFGLTDDNCYNAANLYQIIHRYVRDTPHTLNIYKSPQNIGKLSKSRTGAYGLFDAISSISLIKDESLQTKDIPLLNNIYVKLPTPFILMKTGKFIRISTLFNDILPQQLLPASREDILSVKSNLKGINIVTPTDVRLNNSKSTQYTDKFIYDHLDHGLKRDHIKWDIKIESTLLQKSIVQSFIDFNSEKSYRIWCDYLYHSRACAVDNNLKPFHDRIRTDCGVNFSPVTKLRDLDLTCLSNEEYKHSYNEAYHVLFADLKLNQHFNVVLKDLPGRNLCGGDSLERAHRRRIELHSFSCTLSKIIMLRKLYKMYENEIEEEQEHESFIRARFTEYNILGSHWLEPDITPKRDKAVGLESISLFMSGEQSEELLNQNEIIHKSNETFVKFHESVYNY</sequence>
<proteinExistence type="predicted"/>
<reference evidence="1" key="2">
    <citation type="submission" date="2021-01" db="EMBL/GenBank/DDBJ databases">
        <authorList>
            <person name="Schikora-Tamarit M.A."/>
        </authorList>
    </citation>
    <scope>NUCLEOTIDE SEQUENCE</scope>
    <source>
        <strain evidence="1">CBS2887</strain>
    </source>
</reference>
<evidence type="ECO:0000313" key="1">
    <source>
        <dbReference type="EMBL" id="KAH3673779.1"/>
    </source>
</evidence>
<dbReference type="Proteomes" id="UP000774326">
    <property type="component" value="Unassembled WGS sequence"/>
</dbReference>
<dbReference type="AlphaFoldDB" id="A0A9P8PLU3"/>
<reference evidence="1" key="1">
    <citation type="journal article" date="2021" name="Open Biol.">
        <title>Shared evolutionary footprints suggest mitochondrial oxidative damage underlies multiple complex I losses in fungi.</title>
        <authorList>
            <person name="Schikora-Tamarit M.A."/>
            <person name="Marcet-Houben M."/>
            <person name="Nosek J."/>
            <person name="Gabaldon T."/>
        </authorList>
    </citation>
    <scope>NUCLEOTIDE SEQUENCE</scope>
    <source>
        <strain evidence="1">CBS2887</strain>
    </source>
</reference>
<keyword evidence="2" id="KW-1185">Reference proteome</keyword>